<protein>
    <submittedName>
        <fullName evidence="1">Uncharacterized protein</fullName>
    </submittedName>
</protein>
<keyword evidence="2" id="KW-1185">Reference proteome</keyword>
<dbReference type="EMBL" id="JAFNJU010000003">
    <property type="protein sequence ID" value="MBO1264369.1"/>
    <property type="molecule type" value="Genomic_DNA"/>
</dbReference>
<sequence>MRGKLPWPSFLENSTCKVIKEADGTYGPTEVELHNGKAIYDPKGKSIMTAEKQLIHLTGKFVIKGDINPSEPTFRGYVEYQDLKRQIHETLKILNPDGSVYSTEVMLK</sequence>
<name>A0A939H567_9CLOT</name>
<organism evidence="1 2">
    <name type="scientific">Proteiniclasticum aestuarii</name>
    <dbReference type="NCBI Taxonomy" id="2817862"/>
    <lineage>
        <taxon>Bacteria</taxon>
        <taxon>Bacillati</taxon>
        <taxon>Bacillota</taxon>
        <taxon>Clostridia</taxon>
        <taxon>Eubacteriales</taxon>
        <taxon>Clostridiaceae</taxon>
        <taxon>Proteiniclasticum</taxon>
    </lineage>
</organism>
<comment type="caution">
    <text evidence="1">The sequence shown here is derived from an EMBL/GenBank/DDBJ whole genome shotgun (WGS) entry which is preliminary data.</text>
</comment>
<dbReference type="RefSeq" id="WP_207598884.1">
    <property type="nucleotide sequence ID" value="NZ_JAFNJU010000003.1"/>
</dbReference>
<dbReference type="Proteomes" id="UP000664218">
    <property type="component" value="Unassembled WGS sequence"/>
</dbReference>
<accession>A0A939H567</accession>
<dbReference type="AlphaFoldDB" id="A0A939H567"/>
<evidence type="ECO:0000313" key="2">
    <source>
        <dbReference type="Proteomes" id="UP000664218"/>
    </source>
</evidence>
<proteinExistence type="predicted"/>
<evidence type="ECO:0000313" key="1">
    <source>
        <dbReference type="EMBL" id="MBO1264369.1"/>
    </source>
</evidence>
<gene>
    <name evidence="1" type="ORF">J3A84_04850</name>
</gene>
<reference evidence="1" key="1">
    <citation type="submission" date="2021-03" db="EMBL/GenBank/DDBJ databases">
        <title>Proteiniclasticum marinus sp. nov., isolated from tidal flat sediment.</title>
        <authorList>
            <person name="Namirimu T."/>
            <person name="Yang J.-A."/>
            <person name="Yang S.-H."/>
            <person name="Kim Y.-J."/>
            <person name="Kwon K.K."/>
        </authorList>
    </citation>
    <scope>NUCLEOTIDE SEQUENCE</scope>
    <source>
        <strain evidence="1">SCR006</strain>
    </source>
</reference>